<dbReference type="Proteomes" id="UP000887567">
    <property type="component" value="Unplaced"/>
</dbReference>
<feature type="signal peptide" evidence="2">
    <location>
        <begin position="1"/>
        <end position="18"/>
    </location>
</feature>
<dbReference type="GO" id="GO:0004061">
    <property type="term" value="F:arylformamidase activity"/>
    <property type="evidence" value="ECO:0007669"/>
    <property type="project" value="InterPro"/>
</dbReference>
<name>A0A913XFD1_EXADI</name>
<comment type="similarity">
    <text evidence="1">Belongs to the Cyclase 1 superfamily.</text>
</comment>
<evidence type="ECO:0000256" key="2">
    <source>
        <dbReference type="SAM" id="SignalP"/>
    </source>
</evidence>
<dbReference type="OrthoDB" id="7108654at2759"/>
<proteinExistence type="inferred from homology"/>
<feature type="chain" id="PRO_5036699278" description="Cyclase" evidence="2">
    <location>
        <begin position="19"/>
        <end position="288"/>
    </location>
</feature>
<dbReference type="SUPFAM" id="SSF102198">
    <property type="entry name" value="Putative cyclase"/>
    <property type="match status" value="1"/>
</dbReference>
<dbReference type="AlphaFoldDB" id="A0A913XFD1"/>
<keyword evidence="2" id="KW-0732">Signal</keyword>
<dbReference type="InterPro" id="IPR037175">
    <property type="entry name" value="KFase_sf"/>
</dbReference>
<dbReference type="PANTHER" id="PTHR31118:SF12">
    <property type="entry name" value="CYCLASE-LIKE PROTEIN 2"/>
    <property type="match status" value="1"/>
</dbReference>
<dbReference type="GO" id="GO:0019441">
    <property type="term" value="P:L-tryptophan catabolic process to kynurenine"/>
    <property type="evidence" value="ECO:0007669"/>
    <property type="project" value="InterPro"/>
</dbReference>
<dbReference type="RefSeq" id="XP_020903586.2">
    <property type="nucleotide sequence ID" value="XM_021047927.2"/>
</dbReference>
<keyword evidence="4" id="KW-1185">Reference proteome</keyword>
<organism evidence="3 4">
    <name type="scientific">Exaiptasia diaphana</name>
    <name type="common">Tropical sea anemone</name>
    <name type="synonym">Aiptasia pulchella</name>
    <dbReference type="NCBI Taxonomy" id="2652724"/>
    <lineage>
        <taxon>Eukaryota</taxon>
        <taxon>Metazoa</taxon>
        <taxon>Cnidaria</taxon>
        <taxon>Anthozoa</taxon>
        <taxon>Hexacorallia</taxon>
        <taxon>Actiniaria</taxon>
        <taxon>Aiptasiidae</taxon>
        <taxon>Exaiptasia</taxon>
    </lineage>
</organism>
<dbReference type="OMA" id="THWGAPA"/>
<protein>
    <recommendedName>
        <fullName evidence="5">Cyclase</fullName>
    </recommendedName>
</protein>
<evidence type="ECO:0000256" key="1">
    <source>
        <dbReference type="ARBA" id="ARBA00007865"/>
    </source>
</evidence>
<dbReference type="Gene3D" id="3.50.30.50">
    <property type="entry name" value="Putative cyclase"/>
    <property type="match status" value="1"/>
</dbReference>
<evidence type="ECO:0000313" key="3">
    <source>
        <dbReference type="EnsemblMetazoa" id="XP_020903586.2"/>
    </source>
</evidence>
<dbReference type="GeneID" id="110242002"/>
<evidence type="ECO:0000313" key="4">
    <source>
        <dbReference type="Proteomes" id="UP000887567"/>
    </source>
</evidence>
<reference evidence="3" key="1">
    <citation type="submission" date="2022-11" db="UniProtKB">
        <authorList>
            <consortium name="EnsemblMetazoa"/>
        </authorList>
    </citation>
    <scope>IDENTIFICATION</scope>
</reference>
<dbReference type="InterPro" id="IPR007325">
    <property type="entry name" value="KFase/CYL"/>
</dbReference>
<dbReference type="Pfam" id="PF04199">
    <property type="entry name" value="Cyclase"/>
    <property type="match status" value="1"/>
</dbReference>
<dbReference type="PANTHER" id="PTHR31118">
    <property type="entry name" value="CYCLASE-LIKE PROTEIN 2"/>
    <property type="match status" value="1"/>
</dbReference>
<accession>A0A913XFD1</accession>
<dbReference type="EnsemblMetazoa" id="XM_021047927.2">
    <property type="protein sequence ID" value="XP_020903586.2"/>
    <property type="gene ID" value="LOC110242002"/>
</dbReference>
<sequence>MTFLMWAVITVSIVPAKAAPPKWIDLSHPFVENETIYWPGEKPFQLELGYQGMITRNVFLRYFSFGAGEHGGTHIDAPNHFIEDGIPVDKIKINQVVGDGIVVNISSKAEKNPNAELEISDLEDWEKKHGRMPDEPVVFLYSGWGKFYPDKVKYFGTNSTNDFTKFRFPGLHPNAAKWLIKNRKIKLFGLDTPSLDKGQSREDVPTHKVLLGSGVPGIENVASLHRLPPRGFEVFAAPMKIKGGSGGPCRVFARIAEKVDVNAAMHARSSSVIAGLVLAMVLYVASTT</sequence>
<dbReference type="KEGG" id="epa:110242002"/>
<evidence type="ECO:0008006" key="5">
    <source>
        <dbReference type="Google" id="ProtNLM"/>
    </source>
</evidence>